<proteinExistence type="predicted"/>
<evidence type="ECO:0000313" key="1">
    <source>
        <dbReference type="EMBL" id="MEX0431640.1"/>
    </source>
</evidence>
<dbReference type="SUPFAM" id="SSF110087">
    <property type="entry name" value="DR1885-like metal-binding protein"/>
    <property type="match status" value="1"/>
</dbReference>
<gene>
    <name evidence="1" type="ORF">V6X30_09510</name>
</gene>
<dbReference type="Proteomes" id="UP001556637">
    <property type="component" value="Unassembled WGS sequence"/>
</dbReference>
<dbReference type="RefSeq" id="WP_367984440.1">
    <property type="nucleotide sequence ID" value="NZ_JBAKFF010000001.1"/>
</dbReference>
<dbReference type="InterPro" id="IPR036182">
    <property type="entry name" value="PCuAC_sf"/>
</dbReference>
<protein>
    <submittedName>
        <fullName evidence="1">Copper chaperone PCu(A)C</fullName>
    </submittedName>
</protein>
<dbReference type="InterPro" id="IPR007410">
    <property type="entry name" value="LpqE-like"/>
</dbReference>
<evidence type="ECO:0000313" key="2">
    <source>
        <dbReference type="Proteomes" id="UP001556637"/>
    </source>
</evidence>
<comment type="caution">
    <text evidence="1">The sequence shown here is derived from an EMBL/GenBank/DDBJ whole genome shotgun (WGS) entry which is preliminary data.</text>
</comment>
<dbReference type="Gene3D" id="2.60.40.1890">
    <property type="entry name" value="PCu(A)C copper chaperone"/>
    <property type="match status" value="1"/>
</dbReference>
<dbReference type="Pfam" id="PF04314">
    <property type="entry name" value="PCuAC"/>
    <property type="match status" value="1"/>
</dbReference>
<dbReference type="PANTHER" id="PTHR36302:SF1">
    <property type="entry name" value="COPPER CHAPERONE PCU(A)C"/>
    <property type="match status" value="1"/>
</dbReference>
<organism evidence="1 2">
    <name type="scientific">Spiribacter insolitus</name>
    <dbReference type="NCBI Taxonomy" id="3122417"/>
    <lineage>
        <taxon>Bacteria</taxon>
        <taxon>Pseudomonadati</taxon>
        <taxon>Pseudomonadota</taxon>
        <taxon>Gammaproteobacteria</taxon>
        <taxon>Chromatiales</taxon>
        <taxon>Ectothiorhodospiraceae</taxon>
        <taxon>Spiribacter</taxon>
    </lineage>
</organism>
<dbReference type="EMBL" id="JBAKFF010000001">
    <property type="protein sequence ID" value="MEX0431640.1"/>
    <property type="molecule type" value="Genomic_DNA"/>
</dbReference>
<dbReference type="PANTHER" id="PTHR36302">
    <property type="entry name" value="BLR7088 PROTEIN"/>
    <property type="match status" value="1"/>
</dbReference>
<sequence>MPRYREPLTRLVAVGLLIAGIGTASAEIMVHDAWSRATPPGHPTGAVYFELVNDGRLGDALVGVSTERAPRSELHRTIEDGGNSRMVHTPRVSIPAEGRVTFEPGGRHVMLMGLEQALAEGETYEIVLELEDGGELPVEVEVLPPTAMGGSGHQDDHGNMSH</sequence>
<reference evidence="1 2" key="1">
    <citation type="submission" date="2024-02" db="EMBL/GenBank/DDBJ databases">
        <title>New especies of Spiribacter isolated from saline water.</title>
        <authorList>
            <person name="Leon M.J."/>
            <person name="De La Haba R."/>
            <person name="Sanchez-Porro C."/>
            <person name="Ventosa A."/>
        </authorList>
    </citation>
    <scope>NUCLEOTIDE SEQUENCE [LARGE SCALE GENOMIC DNA]</scope>
    <source>
        <strain evidence="2">ag22IC4-189</strain>
    </source>
</reference>
<name>A0ABV3TA38_9GAMM</name>
<keyword evidence="2" id="KW-1185">Reference proteome</keyword>
<dbReference type="InterPro" id="IPR058248">
    <property type="entry name" value="Lxx211020-like"/>
</dbReference>
<accession>A0ABV3TA38</accession>